<name>A0ABN3T449_9ACTN</name>
<dbReference type="InterPro" id="IPR017972">
    <property type="entry name" value="Cyt_P450_CS"/>
</dbReference>
<accession>A0ABN3T449</accession>
<gene>
    <name evidence="3" type="ORF">GCM10010412_083490</name>
</gene>
<comment type="caution">
    <text evidence="3">The sequence shown here is derived from an EMBL/GenBank/DDBJ whole genome shotgun (WGS) entry which is preliminary data.</text>
</comment>
<organism evidence="3 4">
    <name type="scientific">Nonomuraea recticatena</name>
    <dbReference type="NCBI Taxonomy" id="46178"/>
    <lineage>
        <taxon>Bacteria</taxon>
        <taxon>Bacillati</taxon>
        <taxon>Actinomycetota</taxon>
        <taxon>Actinomycetes</taxon>
        <taxon>Streptosporangiales</taxon>
        <taxon>Streptosporangiaceae</taxon>
        <taxon>Nonomuraea</taxon>
    </lineage>
</organism>
<keyword evidence="4" id="KW-1185">Reference proteome</keyword>
<keyword evidence="2" id="KW-0560">Oxidoreductase</keyword>
<comment type="similarity">
    <text evidence="1 2">Belongs to the cytochrome P450 family.</text>
</comment>
<dbReference type="SUPFAM" id="SSF48264">
    <property type="entry name" value="Cytochrome P450"/>
    <property type="match status" value="1"/>
</dbReference>
<proteinExistence type="inferred from homology"/>
<dbReference type="Pfam" id="PF00067">
    <property type="entry name" value="p450"/>
    <property type="match status" value="2"/>
</dbReference>
<dbReference type="EMBL" id="BAAATE010000035">
    <property type="protein sequence ID" value="GAA2692532.1"/>
    <property type="molecule type" value="Genomic_DNA"/>
</dbReference>
<dbReference type="CDD" id="cd11029">
    <property type="entry name" value="CYP107-like"/>
    <property type="match status" value="1"/>
</dbReference>
<evidence type="ECO:0000313" key="4">
    <source>
        <dbReference type="Proteomes" id="UP001501666"/>
    </source>
</evidence>
<keyword evidence="2" id="KW-0408">Iron</keyword>
<keyword evidence="2" id="KW-0479">Metal-binding</keyword>
<keyword evidence="2" id="KW-0503">Monooxygenase</keyword>
<protein>
    <submittedName>
        <fullName evidence="3">Cytochrome P450</fullName>
    </submittedName>
</protein>
<dbReference type="Proteomes" id="UP001501666">
    <property type="component" value="Unassembled WGS sequence"/>
</dbReference>
<evidence type="ECO:0000313" key="3">
    <source>
        <dbReference type="EMBL" id="GAA2692532.1"/>
    </source>
</evidence>
<sequence>MAAVPEKLPFEFLFTPEFSRDPYAVYASLREQGPIFPIDFPPGFDAYLIIDHEHGRAALNDPRLSKDMQRFGDYFKAVATEDDILFDSNMLSVDPPDHTRLRRIVSRAFTPRRVEELRPRVQAITDELIDGFEGGAAELIDEFAFPLPIIVICELLGIPSQDRDQFREWSSLLVNPTFVPEEVERRRAAARATTAYFRRMCEERRQEPRDDLISALVAMEELTEKELISTLSLLLIAGHETTVNLIGNGVLALLRNPDQLDLLRAKPELLPNAVEEFLRYDGPVERSTPRFASEDLEIAGTRIPRGAMVHVSIGAVGHDPEVFAEPDRLDITRTDNRHVAFGHGIHFCLGAPLARLEGQIAIGTLLERLPKLALGCAEEELSRRLTGSVVRGLSRLPVRF</sequence>
<evidence type="ECO:0000256" key="2">
    <source>
        <dbReference type="RuleBase" id="RU000461"/>
    </source>
</evidence>
<reference evidence="3 4" key="1">
    <citation type="journal article" date="2019" name="Int. J. Syst. Evol. Microbiol.">
        <title>The Global Catalogue of Microorganisms (GCM) 10K type strain sequencing project: providing services to taxonomists for standard genome sequencing and annotation.</title>
        <authorList>
            <consortium name="The Broad Institute Genomics Platform"/>
            <consortium name="The Broad Institute Genome Sequencing Center for Infectious Disease"/>
            <person name="Wu L."/>
            <person name="Ma J."/>
        </authorList>
    </citation>
    <scope>NUCLEOTIDE SEQUENCE [LARGE SCALE GENOMIC DNA]</scope>
    <source>
        <strain evidence="3 4">JCM 6835</strain>
    </source>
</reference>
<dbReference type="PANTHER" id="PTHR46696">
    <property type="entry name" value="P450, PUTATIVE (EUROFUNG)-RELATED"/>
    <property type="match status" value="1"/>
</dbReference>
<dbReference type="InterPro" id="IPR036396">
    <property type="entry name" value="Cyt_P450_sf"/>
</dbReference>
<dbReference type="InterPro" id="IPR001128">
    <property type="entry name" value="Cyt_P450"/>
</dbReference>
<dbReference type="PANTHER" id="PTHR46696:SF1">
    <property type="entry name" value="CYTOCHROME P450 YJIB-RELATED"/>
    <property type="match status" value="1"/>
</dbReference>
<keyword evidence="2" id="KW-0349">Heme</keyword>
<dbReference type="InterPro" id="IPR002397">
    <property type="entry name" value="Cyt_P450_B"/>
</dbReference>
<dbReference type="PRINTS" id="PR00359">
    <property type="entry name" value="BP450"/>
</dbReference>
<dbReference type="Gene3D" id="1.10.630.10">
    <property type="entry name" value="Cytochrome P450"/>
    <property type="match status" value="1"/>
</dbReference>
<dbReference type="PROSITE" id="PS00086">
    <property type="entry name" value="CYTOCHROME_P450"/>
    <property type="match status" value="1"/>
</dbReference>
<evidence type="ECO:0000256" key="1">
    <source>
        <dbReference type="ARBA" id="ARBA00010617"/>
    </source>
</evidence>